<dbReference type="SFLD" id="SFLDG00358">
    <property type="entry name" value="Main_(cytGST)"/>
    <property type="match status" value="1"/>
</dbReference>
<dbReference type="Proteomes" id="UP000310108">
    <property type="component" value="Unassembled WGS sequence"/>
</dbReference>
<protein>
    <submittedName>
        <fullName evidence="5">Glutathione S-transferase 2</fullName>
    </submittedName>
</protein>
<dbReference type="Pfam" id="PF13409">
    <property type="entry name" value="GST_N_2"/>
    <property type="match status" value="1"/>
</dbReference>
<dbReference type="STRING" id="1306861.A0A4U6XIP0"/>
<name>A0A4U6XIP0_9PEZI</name>
<evidence type="ECO:0000259" key="4">
    <source>
        <dbReference type="PROSITE" id="PS50405"/>
    </source>
</evidence>
<comment type="similarity">
    <text evidence="1">Belongs to the GST superfamily.</text>
</comment>
<evidence type="ECO:0000259" key="3">
    <source>
        <dbReference type="PROSITE" id="PS50404"/>
    </source>
</evidence>
<dbReference type="CDD" id="cd12148">
    <property type="entry name" value="fungal_TF_MHR"/>
    <property type="match status" value="1"/>
</dbReference>
<gene>
    <name evidence="5" type="primary">gst2</name>
    <name evidence="5" type="ORF">CTA1_11740</name>
</gene>
<feature type="domain" description="GST C-terminal" evidence="4">
    <location>
        <begin position="69"/>
        <end position="229"/>
    </location>
</feature>
<dbReference type="SUPFAM" id="SSF52833">
    <property type="entry name" value="Thioredoxin-like"/>
    <property type="match status" value="1"/>
</dbReference>
<keyword evidence="6" id="KW-1185">Reference proteome</keyword>
<organism evidence="5 6">
    <name type="scientific">Colletotrichum tanaceti</name>
    <dbReference type="NCBI Taxonomy" id="1306861"/>
    <lineage>
        <taxon>Eukaryota</taxon>
        <taxon>Fungi</taxon>
        <taxon>Dikarya</taxon>
        <taxon>Ascomycota</taxon>
        <taxon>Pezizomycotina</taxon>
        <taxon>Sordariomycetes</taxon>
        <taxon>Hypocreomycetidae</taxon>
        <taxon>Glomerellales</taxon>
        <taxon>Glomerellaceae</taxon>
        <taxon>Colletotrichum</taxon>
        <taxon>Colletotrichum destructivum species complex</taxon>
    </lineage>
</organism>
<dbReference type="PANTHER" id="PTHR44051">
    <property type="entry name" value="GLUTATHIONE S-TRANSFERASE-RELATED"/>
    <property type="match status" value="1"/>
</dbReference>
<dbReference type="EMBL" id="PJEX01000084">
    <property type="protein sequence ID" value="TKW55848.1"/>
    <property type="molecule type" value="Genomic_DNA"/>
</dbReference>
<proteinExistence type="inferred from homology"/>
<dbReference type="GO" id="GO:0016740">
    <property type="term" value="F:transferase activity"/>
    <property type="evidence" value="ECO:0007669"/>
    <property type="project" value="UniProtKB-KW"/>
</dbReference>
<dbReference type="InterPro" id="IPR036249">
    <property type="entry name" value="Thioredoxin-like_sf"/>
</dbReference>
<evidence type="ECO:0000256" key="1">
    <source>
        <dbReference type="ARBA" id="ARBA00007409"/>
    </source>
</evidence>
<feature type="region of interest" description="Disordered" evidence="2">
    <location>
        <begin position="607"/>
        <end position="694"/>
    </location>
</feature>
<feature type="domain" description="GST N-terminal" evidence="3">
    <location>
        <begin position="7"/>
        <end position="88"/>
    </location>
</feature>
<keyword evidence="5" id="KW-0808">Transferase</keyword>
<dbReference type="AlphaFoldDB" id="A0A4U6XIP0"/>
<evidence type="ECO:0000313" key="5">
    <source>
        <dbReference type="EMBL" id="TKW55848.1"/>
    </source>
</evidence>
<dbReference type="SFLD" id="SFLDS00019">
    <property type="entry name" value="Glutathione_Transferase_(cytos"/>
    <property type="match status" value="1"/>
</dbReference>
<evidence type="ECO:0000256" key="2">
    <source>
        <dbReference type="SAM" id="MobiDB-lite"/>
    </source>
</evidence>
<dbReference type="SUPFAM" id="SSF47616">
    <property type="entry name" value="GST C-terminal domain-like"/>
    <property type="match status" value="1"/>
</dbReference>
<dbReference type="Pfam" id="PF14497">
    <property type="entry name" value="GST_C_3"/>
    <property type="match status" value="1"/>
</dbReference>
<dbReference type="PROSITE" id="PS50405">
    <property type="entry name" value="GST_CTER"/>
    <property type="match status" value="1"/>
</dbReference>
<dbReference type="InterPro" id="IPR036282">
    <property type="entry name" value="Glutathione-S-Trfase_C_sf"/>
</dbReference>
<feature type="compositionally biased region" description="Basic and acidic residues" evidence="2">
    <location>
        <begin position="673"/>
        <end position="685"/>
    </location>
</feature>
<accession>A0A4U6XIP0</accession>
<dbReference type="Gene3D" id="1.20.1050.10">
    <property type="match status" value="1"/>
</dbReference>
<reference evidence="5 6" key="1">
    <citation type="journal article" date="2019" name="PLoS ONE">
        <title>Comparative genome analysis indicates high evolutionary potential of pathogenicity genes in Colletotrichum tanaceti.</title>
        <authorList>
            <person name="Lelwala R.V."/>
            <person name="Korhonen P.K."/>
            <person name="Young N.D."/>
            <person name="Scott J.B."/>
            <person name="Ades P.A."/>
            <person name="Gasser R.B."/>
            <person name="Taylor P.W.J."/>
        </authorList>
    </citation>
    <scope>NUCLEOTIDE SEQUENCE [LARGE SCALE GENOMIC DNA]</scope>
    <source>
        <strain evidence="5">BRIP57314</strain>
    </source>
</reference>
<feature type="compositionally biased region" description="Polar residues" evidence="2">
    <location>
        <begin position="619"/>
        <end position="628"/>
    </location>
</feature>
<dbReference type="InterPro" id="IPR040079">
    <property type="entry name" value="Glutathione_S-Trfase"/>
</dbReference>
<dbReference type="Gene3D" id="3.40.30.10">
    <property type="entry name" value="Glutaredoxin"/>
    <property type="match status" value="1"/>
</dbReference>
<sequence>MPVTIMKPIKIYGHVAGPHPWKVVILLKGLGVPYEIEFLTAEEMKIAPYIDVCPNGRVPTIVDPNHDITPWESGTIIEYLEDMYDQDDKLKYSTFPEKYHQKNWKDYQIAGHDLFLGQKAYFTMFHTDQDISSVHEHYGNMVRWVLGVVERQLATTGHPYLVGDKCTYADLMYIPFHLVLPDKLMRNVSDGFEQEWKETFPRCYEWNSRIVGRESVQQALEEKYRAMDAAGGNDNDNDNYNHNTDESIPARIWHRQRLVPLNLSDHHRRYLEAEGAFLRLPKSTTDSLLPIYNTFLDELIPLLDGRAMFRDYSNGLASIYLVRAVCLVACKTRQATASLRLYDDGPTLSQDRFAASLLAGLDAAIKADLEPDRVTKVQILALMHLHNDGPGGVDRSSSYLAQAICEAWSISLHVKVPVNADQEQCDLLWWALRNFDRLNKPVMGAAPFIIDDTDIGIDRTSPYRGGGRCYTSQLMAVSLRLGDLTTAATKVYKASSEATVDDKTEFPTFAELTSDVAPDRFNKSHRYCVLGIISQAGPDGLPPLPLVPYAMSMSTTVIYRALRDGERRPEVAYKDLEQCSHNLDVLSQLWSSAKGVAKLVRRLRRYTTPDTLSRRPSEPNATNRTSGSPRRGSREQRPSPSGRGTPMSGARHRDRGFGGLLQPPVLPMSGSSPDRDILEREDGRDNNGVLQSQHDETWMDTHTPPYLEIDRAFYDFFDYGMPSIFRDPATLDVVQGLGDGYQGTLPS</sequence>
<dbReference type="PANTHER" id="PTHR44051:SF3">
    <property type="entry name" value="TRANSCRIPTIONAL REGULATOR URE2"/>
    <property type="match status" value="1"/>
</dbReference>
<dbReference type="InterPro" id="IPR004045">
    <property type="entry name" value="Glutathione_S-Trfase_N"/>
</dbReference>
<dbReference type="PROSITE" id="PS50404">
    <property type="entry name" value="GST_NTER"/>
    <property type="match status" value="1"/>
</dbReference>
<dbReference type="InterPro" id="IPR010987">
    <property type="entry name" value="Glutathione-S-Trfase_C-like"/>
</dbReference>
<comment type="caution">
    <text evidence="5">The sequence shown here is derived from an EMBL/GenBank/DDBJ whole genome shotgun (WGS) entry which is preliminary data.</text>
</comment>
<evidence type="ECO:0000313" key="6">
    <source>
        <dbReference type="Proteomes" id="UP000310108"/>
    </source>
</evidence>
<dbReference type="InterPro" id="IPR004046">
    <property type="entry name" value="GST_C"/>
</dbReference>